<dbReference type="InterPro" id="IPR036390">
    <property type="entry name" value="WH_DNA-bd_sf"/>
</dbReference>
<dbReference type="InterPro" id="IPR036388">
    <property type="entry name" value="WH-like_DNA-bd_sf"/>
</dbReference>
<gene>
    <name evidence="2" type="ORF">LCGC14_2658200</name>
</gene>
<accession>A0A0F9C371</accession>
<organism evidence="2">
    <name type="scientific">marine sediment metagenome</name>
    <dbReference type="NCBI Taxonomy" id="412755"/>
    <lineage>
        <taxon>unclassified sequences</taxon>
        <taxon>metagenomes</taxon>
        <taxon>ecological metagenomes</taxon>
    </lineage>
</organism>
<dbReference type="SUPFAM" id="SSF46785">
    <property type="entry name" value="Winged helix' DNA-binding domain"/>
    <property type="match status" value="1"/>
</dbReference>
<name>A0A0F9C371_9ZZZZ</name>
<evidence type="ECO:0000313" key="2">
    <source>
        <dbReference type="EMBL" id="KKK96894.1"/>
    </source>
</evidence>
<comment type="caution">
    <text evidence="2">The sequence shown here is derived from an EMBL/GenBank/DDBJ whole genome shotgun (WGS) entry which is preliminary data.</text>
</comment>
<feature type="region of interest" description="Disordered" evidence="1">
    <location>
        <begin position="95"/>
        <end position="160"/>
    </location>
</feature>
<feature type="compositionally biased region" description="Basic and acidic residues" evidence="1">
    <location>
        <begin position="144"/>
        <end position="160"/>
    </location>
</feature>
<feature type="compositionally biased region" description="Basic and acidic residues" evidence="1">
    <location>
        <begin position="95"/>
        <end position="132"/>
    </location>
</feature>
<dbReference type="Gene3D" id="1.10.10.10">
    <property type="entry name" value="Winged helix-like DNA-binding domain superfamily/Winged helix DNA-binding domain"/>
    <property type="match status" value="1"/>
</dbReference>
<proteinExistence type="predicted"/>
<reference evidence="2" key="1">
    <citation type="journal article" date="2015" name="Nature">
        <title>Complex archaea that bridge the gap between prokaryotes and eukaryotes.</title>
        <authorList>
            <person name="Spang A."/>
            <person name="Saw J.H."/>
            <person name="Jorgensen S.L."/>
            <person name="Zaremba-Niedzwiedzka K."/>
            <person name="Martijn J."/>
            <person name="Lind A.E."/>
            <person name="van Eijk R."/>
            <person name="Schleper C."/>
            <person name="Guy L."/>
            <person name="Ettema T.J."/>
        </authorList>
    </citation>
    <scope>NUCLEOTIDE SEQUENCE</scope>
</reference>
<protein>
    <submittedName>
        <fullName evidence="2">Uncharacterized protein</fullName>
    </submittedName>
</protein>
<evidence type="ECO:0000256" key="1">
    <source>
        <dbReference type="SAM" id="MobiDB-lite"/>
    </source>
</evidence>
<feature type="region of interest" description="Disordered" evidence="1">
    <location>
        <begin position="1"/>
        <end position="23"/>
    </location>
</feature>
<dbReference type="InterPro" id="IPR011991">
    <property type="entry name" value="ArsR-like_HTH"/>
</dbReference>
<sequence>MISGNTSRNVDDTDRKAKNTSRRSNKEKIYEFLLKQDKVLTTTEISNGTEIDIKNISRYLKTLESEGLIIRNTVQEGKRRLVYVKLKDGQNKEIITSRKSDTGRSKNKSDTSRIEKEIDLGNSEGKDIKETKSTQFDSTGRSKNKSDTSRKSDTGRIEKDNISFPEDQEIKNSEFTIQEKGDLATAVLNWIQGYRINVVRNPNGKQAILEMPRMLSLYKKLSEVEYKETKNDDFKEYLSKIKDNKDINHEDD</sequence>
<dbReference type="Pfam" id="PF13412">
    <property type="entry name" value="HTH_24"/>
    <property type="match status" value="1"/>
</dbReference>
<dbReference type="EMBL" id="LAZR01046284">
    <property type="protein sequence ID" value="KKK96894.1"/>
    <property type="molecule type" value="Genomic_DNA"/>
</dbReference>
<dbReference type="AlphaFoldDB" id="A0A0F9C371"/>
<dbReference type="CDD" id="cd00090">
    <property type="entry name" value="HTH_ARSR"/>
    <property type="match status" value="1"/>
</dbReference>